<organism evidence="1 2">
    <name type="scientific">Romanomermis culicivorax</name>
    <name type="common">Nematode worm</name>
    <dbReference type="NCBI Taxonomy" id="13658"/>
    <lineage>
        <taxon>Eukaryota</taxon>
        <taxon>Metazoa</taxon>
        <taxon>Ecdysozoa</taxon>
        <taxon>Nematoda</taxon>
        <taxon>Enoplea</taxon>
        <taxon>Dorylaimia</taxon>
        <taxon>Mermithida</taxon>
        <taxon>Mermithoidea</taxon>
        <taxon>Mermithidae</taxon>
        <taxon>Romanomermis</taxon>
    </lineage>
</organism>
<reference evidence="2" key="1">
    <citation type="submission" date="2022-11" db="UniProtKB">
        <authorList>
            <consortium name="WormBaseParasite"/>
        </authorList>
    </citation>
    <scope>IDENTIFICATION</scope>
</reference>
<keyword evidence="1" id="KW-1185">Reference proteome</keyword>
<name>A0A915J0C3_ROMCU</name>
<protein>
    <submittedName>
        <fullName evidence="2">Uncharacterized protein</fullName>
    </submittedName>
</protein>
<accession>A0A915J0C3</accession>
<sequence>MGYWPQQPMELEQVHGGNVEPILKQLVTSQFWGLGIVGFDVEKVKKT</sequence>
<dbReference type="WBParaSite" id="nRc.2.0.1.t19911-RA">
    <property type="protein sequence ID" value="nRc.2.0.1.t19911-RA"/>
    <property type="gene ID" value="nRc.2.0.1.g19911"/>
</dbReference>
<proteinExistence type="predicted"/>
<evidence type="ECO:0000313" key="2">
    <source>
        <dbReference type="WBParaSite" id="nRc.2.0.1.t19911-RA"/>
    </source>
</evidence>
<evidence type="ECO:0000313" key="1">
    <source>
        <dbReference type="Proteomes" id="UP000887565"/>
    </source>
</evidence>
<dbReference type="AlphaFoldDB" id="A0A915J0C3"/>
<dbReference type="Proteomes" id="UP000887565">
    <property type="component" value="Unplaced"/>
</dbReference>